<dbReference type="Pfam" id="PF00233">
    <property type="entry name" value="PDEase_I"/>
    <property type="match status" value="1"/>
</dbReference>
<organism evidence="6 7">
    <name type="scientific">Boletus edulis BED1</name>
    <dbReference type="NCBI Taxonomy" id="1328754"/>
    <lineage>
        <taxon>Eukaryota</taxon>
        <taxon>Fungi</taxon>
        <taxon>Dikarya</taxon>
        <taxon>Basidiomycota</taxon>
        <taxon>Agaricomycotina</taxon>
        <taxon>Agaricomycetes</taxon>
        <taxon>Agaricomycetidae</taxon>
        <taxon>Boletales</taxon>
        <taxon>Boletineae</taxon>
        <taxon>Boletaceae</taxon>
        <taxon>Boletoideae</taxon>
        <taxon>Boletus</taxon>
    </lineage>
</organism>
<keyword evidence="2 3" id="KW-0378">Hydrolase</keyword>
<reference evidence="6" key="2">
    <citation type="journal article" date="2020" name="Nat. Commun.">
        <title>Large-scale genome sequencing of mycorrhizal fungi provides insights into the early evolution of symbiotic traits.</title>
        <authorList>
            <person name="Miyauchi S."/>
            <person name="Kiss E."/>
            <person name="Kuo A."/>
            <person name="Drula E."/>
            <person name="Kohler A."/>
            <person name="Sanchez-Garcia M."/>
            <person name="Morin E."/>
            <person name="Andreopoulos B."/>
            <person name="Barry K.W."/>
            <person name="Bonito G."/>
            <person name="Buee M."/>
            <person name="Carver A."/>
            <person name="Chen C."/>
            <person name="Cichocki N."/>
            <person name="Clum A."/>
            <person name="Culley D."/>
            <person name="Crous P.W."/>
            <person name="Fauchery L."/>
            <person name="Girlanda M."/>
            <person name="Hayes R.D."/>
            <person name="Keri Z."/>
            <person name="LaButti K."/>
            <person name="Lipzen A."/>
            <person name="Lombard V."/>
            <person name="Magnuson J."/>
            <person name="Maillard F."/>
            <person name="Murat C."/>
            <person name="Nolan M."/>
            <person name="Ohm R.A."/>
            <person name="Pangilinan J."/>
            <person name="Pereira M.F."/>
            <person name="Perotto S."/>
            <person name="Peter M."/>
            <person name="Pfister S."/>
            <person name="Riley R."/>
            <person name="Sitrit Y."/>
            <person name="Stielow J.B."/>
            <person name="Szollosi G."/>
            <person name="Zifcakova L."/>
            <person name="Stursova M."/>
            <person name="Spatafora J.W."/>
            <person name="Tedersoo L."/>
            <person name="Vaario L.M."/>
            <person name="Yamada A."/>
            <person name="Yan M."/>
            <person name="Wang P."/>
            <person name="Xu J."/>
            <person name="Bruns T."/>
            <person name="Baldrian P."/>
            <person name="Vilgalys R."/>
            <person name="Dunand C."/>
            <person name="Henrissat B."/>
            <person name="Grigoriev I.V."/>
            <person name="Hibbett D."/>
            <person name="Nagy L.G."/>
            <person name="Martin F.M."/>
        </authorList>
    </citation>
    <scope>NUCLEOTIDE SEQUENCE</scope>
    <source>
        <strain evidence="6">BED1</strain>
    </source>
</reference>
<dbReference type="SMART" id="SM00471">
    <property type="entry name" value="HDc"/>
    <property type="match status" value="1"/>
</dbReference>
<gene>
    <name evidence="6" type="ORF">L210DRAFT_1056711</name>
</gene>
<dbReference type="EMBL" id="WHUW01000017">
    <property type="protein sequence ID" value="KAF8437990.1"/>
    <property type="molecule type" value="Genomic_DNA"/>
</dbReference>
<reference evidence="6" key="1">
    <citation type="submission" date="2019-10" db="EMBL/GenBank/DDBJ databases">
        <authorList>
            <consortium name="DOE Joint Genome Institute"/>
            <person name="Kuo A."/>
            <person name="Miyauchi S."/>
            <person name="Kiss E."/>
            <person name="Drula E."/>
            <person name="Kohler A."/>
            <person name="Sanchez-Garcia M."/>
            <person name="Andreopoulos B."/>
            <person name="Barry K.W."/>
            <person name="Bonito G."/>
            <person name="Buee M."/>
            <person name="Carver A."/>
            <person name="Chen C."/>
            <person name="Cichocki N."/>
            <person name="Clum A."/>
            <person name="Culley D."/>
            <person name="Crous P.W."/>
            <person name="Fauchery L."/>
            <person name="Girlanda M."/>
            <person name="Hayes R."/>
            <person name="Keri Z."/>
            <person name="LaButti K."/>
            <person name="Lipzen A."/>
            <person name="Lombard V."/>
            <person name="Magnuson J."/>
            <person name="Maillard F."/>
            <person name="Morin E."/>
            <person name="Murat C."/>
            <person name="Nolan M."/>
            <person name="Ohm R."/>
            <person name="Pangilinan J."/>
            <person name="Pereira M."/>
            <person name="Perotto S."/>
            <person name="Peter M."/>
            <person name="Riley R."/>
            <person name="Sitrit Y."/>
            <person name="Stielow B."/>
            <person name="Szollosi G."/>
            <person name="Zifcakova L."/>
            <person name="Stursova M."/>
            <person name="Spatafora J.W."/>
            <person name="Tedersoo L."/>
            <person name="Vaario L.-M."/>
            <person name="Yamada A."/>
            <person name="Yan M."/>
            <person name="Wang P."/>
            <person name="Xu J."/>
            <person name="Bruns T."/>
            <person name="Baldrian P."/>
            <person name="Vilgalys R."/>
            <person name="Henrissat B."/>
            <person name="Grigoriev I.V."/>
            <person name="Hibbett D."/>
            <person name="Nagy L.G."/>
            <person name="Martin F.M."/>
        </authorList>
    </citation>
    <scope>NUCLEOTIDE SEQUENCE</scope>
    <source>
        <strain evidence="6">BED1</strain>
    </source>
</reference>
<dbReference type="InterPro" id="IPR003607">
    <property type="entry name" value="HD/PDEase_dom"/>
</dbReference>
<name>A0AAD4BS53_BOLED</name>
<evidence type="ECO:0000256" key="2">
    <source>
        <dbReference type="ARBA" id="ARBA00022801"/>
    </source>
</evidence>
<dbReference type="Gene3D" id="1.10.1300.10">
    <property type="entry name" value="3'5'-cyclic nucleotide phosphodiesterase, catalytic domain"/>
    <property type="match status" value="1"/>
</dbReference>
<dbReference type="CDD" id="cd00077">
    <property type="entry name" value="HDc"/>
    <property type="match status" value="1"/>
</dbReference>
<feature type="region of interest" description="Disordered" evidence="4">
    <location>
        <begin position="412"/>
        <end position="432"/>
    </location>
</feature>
<evidence type="ECO:0000256" key="1">
    <source>
        <dbReference type="ARBA" id="ARBA00022723"/>
    </source>
</evidence>
<feature type="compositionally biased region" description="Low complexity" evidence="4">
    <location>
        <begin position="464"/>
        <end position="474"/>
    </location>
</feature>
<proteinExistence type="inferred from homology"/>
<dbReference type="InterPro" id="IPR036971">
    <property type="entry name" value="PDEase_catalytic_dom_sf"/>
</dbReference>
<dbReference type="InterPro" id="IPR002073">
    <property type="entry name" value="PDEase_catalytic_dom"/>
</dbReference>
<dbReference type="GO" id="GO:0046872">
    <property type="term" value="F:metal ion binding"/>
    <property type="evidence" value="ECO:0007669"/>
    <property type="project" value="UniProtKB-KW"/>
</dbReference>
<protein>
    <recommendedName>
        <fullName evidence="3">Phosphodiesterase</fullName>
        <ecNumber evidence="3">3.1.4.-</ecNumber>
    </recommendedName>
</protein>
<dbReference type="PANTHER" id="PTHR11347">
    <property type="entry name" value="CYCLIC NUCLEOTIDE PHOSPHODIESTERASE"/>
    <property type="match status" value="1"/>
</dbReference>
<dbReference type="EC" id="3.1.4.-" evidence="3"/>
<dbReference type="GO" id="GO:0004114">
    <property type="term" value="F:3',5'-cyclic-nucleotide phosphodiesterase activity"/>
    <property type="evidence" value="ECO:0007669"/>
    <property type="project" value="InterPro"/>
</dbReference>
<evidence type="ECO:0000256" key="4">
    <source>
        <dbReference type="SAM" id="MobiDB-lite"/>
    </source>
</evidence>
<dbReference type="GO" id="GO:0007165">
    <property type="term" value="P:signal transduction"/>
    <property type="evidence" value="ECO:0007669"/>
    <property type="project" value="InterPro"/>
</dbReference>
<evidence type="ECO:0000256" key="3">
    <source>
        <dbReference type="RuleBase" id="RU363067"/>
    </source>
</evidence>
<comment type="caution">
    <text evidence="6">The sequence shown here is derived from an EMBL/GenBank/DDBJ whole genome shotgun (WGS) entry which is preliminary data.</text>
</comment>
<evidence type="ECO:0000259" key="5">
    <source>
        <dbReference type="PROSITE" id="PS51845"/>
    </source>
</evidence>
<dbReference type="PROSITE" id="PS51845">
    <property type="entry name" value="PDEASE_I_2"/>
    <property type="match status" value="1"/>
</dbReference>
<sequence>MLDNEDYAHGRRRSVDVGGLALALKNQGLGHGWGGWDQVQQGETRYAELLYEMYAQTQTTVTHCDTDPSPIEIPPETRKHLIRRLDSWHFEPHKLPDEEVLFCAQILFESLFQMENMQDDTGVSLNNISIFLKHLQRLYCGRNSYHNFQHALDVLQACQAFLCAAGVVPPVSTLCHDARSWRPDKREDRLVSTLENMDLFALYIAAIGHDVGHPGFTNLFMKNADAPLSAVFDGKSALEHMHYAILIQVMRHHALGSLLDRLNGGQVFRKTLAGIVLATDMSVHFEFMKNFGFLVAGKDYPLSYRKLLLCQALIKCADISNPSRPPGVSHYWADALMAEWNCQASLERLWQLPPSVQPSDTPLAQVRGQIFFISKFAKPLLDITAKGIPEMQQFADQCTSNLAMWEARRTGLTSTNEVPPPSPKTTAPVRSPADFLTSFPLTLPTVVRGYQDDQQSIGEWHTYSPSSPSSSSSSEAIPDNLLGDQLSPPVSPSPSIGSASFALAPRSSCSSLRTNSTASEAATVMRKAYEAGVRKKRSFHNRLSWTADLSPVSSMTNLAAASAAHPRAIATNTSRVDTPTSPYVSSFGVVVPASPEGEARCTIGSVR</sequence>
<feature type="region of interest" description="Disordered" evidence="4">
    <location>
        <begin position="458"/>
        <end position="498"/>
    </location>
</feature>
<dbReference type="InterPro" id="IPR023174">
    <property type="entry name" value="PDEase_CS"/>
</dbReference>
<evidence type="ECO:0000313" key="7">
    <source>
        <dbReference type="Proteomes" id="UP001194468"/>
    </source>
</evidence>
<keyword evidence="7" id="KW-1185">Reference proteome</keyword>
<dbReference type="SUPFAM" id="SSF109604">
    <property type="entry name" value="HD-domain/PDEase-like"/>
    <property type="match status" value="1"/>
</dbReference>
<dbReference type="Proteomes" id="UP001194468">
    <property type="component" value="Unassembled WGS sequence"/>
</dbReference>
<keyword evidence="1 3" id="KW-0479">Metal-binding</keyword>
<accession>A0AAD4BS53</accession>
<feature type="domain" description="PDEase" evidence="5">
    <location>
        <begin position="64"/>
        <end position="412"/>
    </location>
</feature>
<dbReference type="AlphaFoldDB" id="A0AAD4BS53"/>
<comment type="similarity">
    <text evidence="3">Belongs to the cyclic nucleotide phosphodiesterase family.</text>
</comment>
<dbReference type="PROSITE" id="PS00126">
    <property type="entry name" value="PDEASE_I_1"/>
    <property type="match status" value="1"/>
</dbReference>
<comment type="cofactor">
    <cofactor evidence="3">
        <name>a divalent metal cation</name>
        <dbReference type="ChEBI" id="CHEBI:60240"/>
    </cofactor>
    <text evidence="3">Binds 2 divalent metal cations per subunit. Site 1 may preferentially bind zinc ions, while site 2 has a preference for magnesium and/or manganese ions.</text>
</comment>
<evidence type="ECO:0000313" key="6">
    <source>
        <dbReference type="EMBL" id="KAF8437990.1"/>
    </source>
</evidence>